<dbReference type="InterPro" id="IPR000305">
    <property type="entry name" value="GIY-YIG_endonuc"/>
</dbReference>
<evidence type="ECO:0000313" key="4">
    <source>
        <dbReference type="Proteomes" id="UP001166291"/>
    </source>
</evidence>
<dbReference type="PANTHER" id="PTHR34477:SF5">
    <property type="entry name" value="BSL5627 PROTEIN"/>
    <property type="match status" value="1"/>
</dbReference>
<accession>A0ABS6VT36</accession>
<dbReference type="PROSITE" id="PS50164">
    <property type="entry name" value="GIY_YIG"/>
    <property type="match status" value="1"/>
</dbReference>
<feature type="domain" description="GIY-YIG" evidence="2">
    <location>
        <begin position="2"/>
        <end position="78"/>
    </location>
</feature>
<sequence>MISPAVYILANARNGALYIGSTSNLPQRLWQHKSGLVDGFSKKYRVHLLVYYEQYEDMYTAICRERQLKRWNRAWKIQLIEASNPTWEDLYLRIL</sequence>
<dbReference type="PANTHER" id="PTHR34477">
    <property type="entry name" value="UPF0213 PROTEIN YHBQ"/>
    <property type="match status" value="1"/>
</dbReference>
<comment type="caution">
    <text evidence="3">The sequence shown here is derived from an EMBL/GenBank/DDBJ whole genome shotgun (WGS) entry which is preliminary data.</text>
</comment>
<evidence type="ECO:0000259" key="2">
    <source>
        <dbReference type="PROSITE" id="PS50164"/>
    </source>
</evidence>
<evidence type="ECO:0000313" key="3">
    <source>
        <dbReference type="EMBL" id="MBW2940886.1"/>
    </source>
</evidence>
<dbReference type="CDD" id="cd10448">
    <property type="entry name" value="GIY-YIG_unchar_3"/>
    <property type="match status" value="1"/>
</dbReference>
<name>A0ABS6VT36_9GAMM</name>
<dbReference type="Proteomes" id="UP001166291">
    <property type="component" value="Unassembled WGS sequence"/>
</dbReference>
<protein>
    <submittedName>
        <fullName evidence="3">GIY-YIG nuclease family protein</fullName>
    </submittedName>
</protein>
<dbReference type="EMBL" id="JAHWDQ010000002">
    <property type="protein sequence ID" value="MBW2940886.1"/>
    <property type="molecule type" value="Genomic_DNA"/>
</dbReference>
<dbReference type="InterPro" id="IPR050190">
    <property type="entry name" value="UPF0213_domain"/>
</dbReference>
<dbReference type="SMART" id="SM00465">
    <property type="entry name" value="GIYc"/>
    <property type="match status" value="1"/>
</dbReference>
<evidence type="ECO:0000256" key="1">
    <source>
        <dbReference type="ARBA" id="ARBA00007435"/>
    </source>
</evidence>
<gene>
    <name evidence="3" type="ORF">KXJ70_08875</name>
</gene>
<dbReference type="Pfam" id="PF01541">
    <property type="entry name" value="GIY-YIG"/>
    <property type="match status" value="1"/>
</dbReference>
<reference evidence="3" key="1">
    <citation type="submission" date="2021-07" db="EMBL/GenBank/DDBJ databases">
        <title>Zhongshania sp. CAU 1632 isolated from seawater.</title>
        <authorList>
            <person name="Kim W."/>
        </authorList>
    </citation>
    <scope>NUCLEOTIDE SEQUENCE</scope>
    <source>
        <strain evidence="3">CAU 1632</strain>
    </source>
</reference>
<keyword evidence="4" id="KW-1185">Reference proteome</keyword>
<organism evidence="3 4">
    <name type="scientific">Zhongshania aquimaris</name>
    <dbReference type="NCBI Taxonomy" id="2857107"/>
    <lineage>
        <taxon>Bacteria</taxon>
        <taxon>Pseudomonadati</taxon>
        <taxon>Pseudomonadota</taxon>
        <taxon>Gammaproteobacteria</taxon>
        <taxon>Cellvibrionales</taxon>
        <taxon>Spongiibacteraceae</taxon>
        <taxon>Zhongshania</taxon>
    </lineage>
</organism>
<comment type="similarity">
    <text evidence="1">Belongs to the UPF0213 family.</text>
</comment>
<dbReference type="RefSeq" id="WP_219043150.1">
    <property type="nucleotide sequence ID" value="NZ_JAHWDQ010000002.1"/>
</dbReference>
<proteinExistence type="inferred from homology"/>